<keyword evidence="2" id="KW-1185">Reference proteome</keyword>
<evidence type="ECO:0000313" key="2">
    <source>
        <dbReference type="Proteomes" id="UP000061603"/>
    </source>
</evidence>
<dbReference type="HOGENOM" id="CLU_1873795_0_0_4"/>
<sequence>MWCSRARGHADGACAILCARSYTLARKFGPASIYLQEEARTGKIINVAAHGAVIEAIQARIRQTGVPVVYATVQMCLLCPLKLQRYEACMTIQQQEKCKLFDPLCLAKNRVVPITTNASAHANSRRAGVTHPGDQS</sequence>
<gene>
    <name evidence="1" type="ORF">PG1C_13975</name>
</gene>
<dbReference type="AlphaFoldDB" id="A0A0C5JBW0"/>
<reference evidence="1 2" key="1">
    <citation type="journal article" date="2015" name="Genome Announc.">
        <title>Complete Genome Sequence of a Novel Bacterium within the Family Rhodocyclaceae That Degrades Polycyclic Aromatic Hydrocarbons.</title>
        <authorList>
            <person name="Singleton D.R."/>
            <person name="Dickey A.N."/>
            <person name="Scholl E.H."/>
            <person name="Wright F.A."/>
            <person name="Aitken M.D."/>
        </authorList>
    </citation>
    <scope>NUCLEOTIDE SEQUENCE [LARGE SCALE GENOMIC DNA]</scope>
    <source>
        <strain evidence="2">PG1-Ca6</strain>
    </source>
</reference>
<protein>
    <submittedName>
        <fullName evidence="1">Uncharacterized protein</fullName>
    </submittedName>
</protein>
<accession>A0A0C5JBW0</accession>
<organism evidence="1 2">
    <name type="scientific">Rugosibacter aromaticivorans</name>
    <dbReference type="NCBI Taxonomy" id="1565605"/>
    <lineage>
        <taxon>Bacteria</taxon>
        <taxon>Pseudomonadati</taxon>
        <taxon>Pseudomonadota</taxon>
        <taxon>Betaproteobacteria</taxon>
        <taxon>Nitrosomonadales</taxon>
        <taxon>Sterolibacteriaceae</taxon>
        <taxon>Rugosibacter</taxon>
    </lineage>
</organism>
<dbReference type="Proteomes" id="UP000061603">
    <property type="component" value="Chromosome"/>
</dbReference>
<name>A0A0C5JBW0_9PROT</name>
<dbReference type="KEGG" id="rbu:PG1C_13975"/>
<proteinExistence type="predicted"/>
<dbReference type="STRING" id="1565605.PG1C_13975"/>
<evidence type="ECO:0000313" key="1">
    <source>
        <dbReference type="EMBL" id="AJP49239.1"/>
    </source>
</evidence>
<dbReference type="EMBL" id="CP010554">
    <property type="protein sequence ID" value="AJP49239.1"/>
    <property type="molecule type" value="Genomic_DNA"/>
</dbReference>